<feature type="transmembrane region" description="Helical" evidence="3">
    <location>
        <begin position="172"/>
        <end position="191"/>
    </location>
</feature>
<evidence type="ECO:0000256" key="2">
    <source>
        <dbReference type="SAM" id="MobiDB-lite"/>
    </source>
</evidence>
<dbReference type="CDD" id="cd00054">
    <property type="entry name" value="EGF_CA"/>
    <property type="match status" value="1"/>
</dbReference>
<dbReference type="SMART" id="SM00181">
    <property type="entry name" value="EGF"/>
    <property type="match status" value="2"/>
</dbReference>
<organism evidence="5 6">
    <name type="scientific">Seminavis robusta</name>
    <dbReference type="NCBI Taxonomy" id="568900"/>
    <lineage>
        <taxon>Eukaryota</taxon>
        <taxon>Sar</taxon>
        <taxon>Stramenopiles</taxon>
        <taxon>Ochrophyta</taxon>
        <taxon>Bacillariophyta</taxon>
        <taxon>Bacillariophyceae</taxon>
        <taxon>Bacillariophycidae</taxon>
        <taxon>Naviculales</taxon>
        <taxon>Naviculaceae</taxon>
        <taxon>Seminavis</taxon>
    </lineage>
</organism>
<keyword evidence="3" id="KW-0472">Membrane</keyword>
<dbReference type="InterPro" id="IPR000742">
    <property type="entry name" value="EGF"/>
</dbReference>
<feature type="region of interest" description="Disordered" evidence="2">
    <location>
        <begin position="287"/>
        <end position="349"/>
    </location>
</feature>
<feature type="compositionally biased region" description="Acidic residues" evidence="2">
    <location>
        <begin position="334"/>
        <end position="343"/>
    </location>
</feature>
<sequence>MAGKDEKSKTTTVTMAASGNSRPEGYTNICADGHACDNDATCVESLLEEHKYVCDCHEAYLQTGRVYAGLSCQHVATQYCTSTGEISETLFCVNDGVCRNKVGVSAQHPGCECPPEYSGDHCQYIAGGSEPDALSYFLDGTTFASAMDGSTSMNSNNNGVLVTTEGPGINPAAIVLPILTVTLCVVGYLLWKYRTHNLRGHMVDKNKAVDENMMDADGSSMLKNPMTQMMLAGRRNSTPAFSSTHKAALMDPPDFEDLLEQSDHVKFHVHPATAKLYASDPMLHYNGTSDTSGSGSPTSYSEEYDIGQSQRFEEYDPNDFGTHNIEPALGPRPEEEEYEEPTDETTTLT</sequence>
<evidence type="ECO:0000259" key="4">
    <source>
        <dbReference type="PROSITE" id="PS50026"/>
    </source>
</evidence>
<accession>A0A9N8HSK8</accession>
<keyword evidence="3" id="KW-1133">Transmembrane helix</keyword>
<keyword evidence="6" id="KW-1185">Reference proteome</keyword>
<feature type="compositionally biased region" description="Low complexity" evidence="2">
    <location>
        <begin position="287"/>
        <end position="301"/>
    </location>
</feature>
<dbReference type="AlphaFoldDB" id="A0A9N8HSK8"/>
<dbReference type="SUPFAM" id="SSF57196">
    <property type="entry name" value="EGF/Laminin"/>
    <property type="match status" value="1"/>
</dbReference>
<dbReference type="Proteomes" id="UP001153069">
    <property type="component" value="Unassembled WGS sequence"/>
</dbReference>
<comment type="caution">
    <text evidence="1">Lacks conserved residue(s) required for the propagation of feature annotation.</text>
</comment>
<evidence type="ECO:0000313" key="5">
    <source>
        <dbReference type="EMBL" id="CAB9523797.1"/>
    </source>
</evidence>
<evidence type="ECO:0000313" key="6">
    <source>
        <dbReference type="Proteomes" id="UP001153069"/>
    </source>
</evidence>
<evidence type="ECO:0000256" key="3">
    <source>
        <dbReference type="SAM" id="Phobius"/>
    </source>
</evidence>
<feature type="domain" description="EGF-like" evidence="4">
    <location>
        <begin position="83"/>
        <end position="123"/>
    </location>
</feature>
<dbReference type="EMBL" id="CAICTM010001455">
    <property type="protein sequence ID" value="CAB9523797.1"/>
    <property type="molecule type" value="Genomic_DNA"/>
</dbReference>
<feature type="domain" description="EGF-like" evidence="4">
    <location>
        <begin position="26"/>
        <end position="73"/>
    </location>
</feature>
<feature type="disulfide bond" evidence="1">
    <location>
        <begin position="113"/>
        <end position="122"/>
    </location>
</feature>
<protein>
    <submittedName>
        <fullName evidence="5">Notch ligand involved in the mediation of Notch signaling By similarity</fullName>
    </submittedName>
</protein>
<name>A0A9N8HSK8_9STRA</name>
<gene>
    <name evidence="5" type="ORF">SEMRO_1457_G274320.1</name>
</gene>
<keyword evidence="1" id="KW-0245">EGF-like domain</keyword>
<proteinExistence type="predicted"/>
<comment type="caution">
    <text evidence="5">The sequence shown here is derived from an EMBL/GenBank/DDBJ whole genome shotgun (WGS) entry which is preliminary data.</text>
</comment>
<reference evidence="5" key="1">
    <citation type="submission" date="2020-06" db="EMBL/GenBank/DDBJ databases">
        <authorList>
            <consortium name="Plant Systems Biology data submission"/>
        </authorList>
    </citation>
    <scope>NUCLEOTIDE SEQUENCE</scope>
    <source>
        <strain evidence="5">D6</strain>
    </source>
</reference>
<evidence type="ECO:0000256" key="1">
    <source>
        <dbReference type="PROSITE-ProRule" id="PRU00076"/>
    </source>
</evidence>
<keyword evidence="3" id="KW-0812">Transmembrane</keyword>
<dbReference type="PROSITE" id="PS00022">
    <property type="entry name" value="EGF_1"/>
    <property type="match status" value="1"/>
</dbReference>
<keyword evidence="1" id="KW-1015">Disulfide bond</keyword>
<dbReference type="Gene3D" id="2.10.25.10">
    <property type="entry name" value="Laminin"/>
    <property type="match status" value="1"/>
</dbReference>
<dbReference type="PROSITE" id="PS50026">
    <property type="entry name" value="EGF_3"/>
    <property type="match status" value="2"/>
</dbReference>
<dbReference type="OrthoDB" id="47399at2759"/>